<proteinExistence type="predicted"/>
<evidence type="ECO:0000313" key="1">
    <source>
        <dbReference type="EMBL" id="MDT0474098.1"/>
    </source>
</evidence>
<dbReference type="EMBL" id="JAVRFF010000019">
    <property type="protein sequence ID" value="MDT0474098.1"/>
    <property type="molecule type" value="Genomic_DNA"/>
</dbReference>
<keyword evidence="2" id="KW-1185">Reference proteome</keyword>
<gene>
    <name evidence="1" type="ORF">RM863_18385</name>
</gene>
<comment type="caution">
    <text evidence="1">The sequence shown here is derived from an EMBL/GenBank/DDBJ whole genome shotgun (WGS) entry which is preliminary data.</text>
</comment>
<name>A0ABU2ULF0_9ACTN</name>
<protein>
    <submittedName>
        <fullName evidence="1">ABC transporter substrate-binding protein</fullName>
    </submittedName>
</protein>
<organism evidence="1 2">
    <name type="scientific">Streptomyces hintoniae</name>
    <dbReference type="NCBI Taxonomy" id="3075521"/>
    <lineage>
        <taxon>Bacteria</taxon>
        <taxon>Bacillati</taxon>
        <taxon>Actinomycetota</taxon>
        <taxon>Actinomycetes</taxon>
        <taxon>Kitasatosporales</taxon>
        <taxon>Streptomycetaceae</taxon>
        <taxon>Streptomyces</taxon>
    </lineage>
</organism>
<reference evidence="1" key="1">
    <citation type="submission" date="2024-05" db="EMBL/GenBank/DDBJ databases">
        <title>30 novel species of actinomycetes from the DSMZ collection.</title>
        <authorList>
            <person name="Nouioui I."/>
        </authorList>
    </citation>
    <scope>NUCLEOTIDE SEQUENCE</scope>
    <source>
        <strain evidence="1">DSM 41014</strain>
    </source>
</reference>
<dbReference type="Proteomes" id="UP001180489">
    <property type="component" value="Unassembled WGS sequence"/>
</dbReference>
<dbReference type="Gene3D" id="3.40.50.2300">
    <property type="match status" value="2"/>
</dbReference>
<evidence type="ECO:0000313" key="2">
    <source>
        <dbReference type="Proteomes" id="UP001180489"/>
    </source>
</evidence>
<accession>A0ABU2ULF0</accession>
<dbReference type="RefSeq" id="WP_311635753.1">
    <property type="nucleotide sequence ID" value="NZ_JAVRFF010000019.1"/>
</dbReference>
<sequence>MAVPHRSPTGFPDDEGADDFVREFRQAVSPAERDLLAHTPPLVILDVAGDDTGYDARVRRLIGALERALRGPHDVKLVPYALPTADDGSELLSGAAARGLTLGLPRHMTPDRLPGFWPLWDSVGYIREHAGERQAPGADVLRDHAHSQVRIHRQQRREGRLQVFLWALGGKDAPPAGGLRGWLLGSLWQGLTRTFPRWWWARRKTRTLVRAPRLLRPARQRWLGGMLGMSGKTETLFAVMDEVADRQMSRLVLPLEHPRHQESLLALELLLTRALLEDLRTPAIGRIRPLQRRRTARPVILVPLPRQERPGAQAAERFLRAFHQERKNTAQAPGPLVIAVGSPSDELVAELGGPSPVGLTSAGRLLHQSGSDVVLVRLREEPFTREGLFVRPTSPTSYRVGGRVVTAGVAGGTALAVGLLGVGGAALFAPVKKESSSCVGGDVPVAGAKYAVPVPLHPKQWYDETLAEIRVQNRRAERFAAQGRTVRTVVAFASTAPTSETETLFDGTIPELRGIAMWQLKLNDDAVSDDSRVPLRVDVRTTGKGFENAEQKARELVEEVKHDQRDEGDAGDAGGGARKEYEKVIGVLGFAQSTEPTREALKILEQAELPVIGTTATADEMLVSATYWPFTPLNSTEARIEANFAAASPVVARASGGCEPAERAIVVQSSADLYSKSLADKFRKDFHGSTKLVNFSQEGDFSGSPAGTPNIRSAHDLAETVCDELRDSDPTIVFWSARARDFVAFVNALDTQGTCTHRDITMLGGNELTNVALTGEFNDKDWLRLYYSAHRLPAEDKAADEKTKQFVSEYDAFVSGPPTQDPWRDDGHSAVSYDAFHVLSRSADMALSGQGGVDPNAMLTALRSGITFDGATGYVSYGQGSNMPPRDKTLVLLRQSGTGPKVALVCGAYRQGESSNAEGGACAMP</sequence>
<dbReference type="InterPro" id="IPR028082">
    <property type="entry name" value="Peripla_BP_I"/>
</dbReference>
<dbReference type="SUPFAM" id="SSF53822">
    <property type="entry name" value="Periplasmic binding protein-like I"/>
    <property type="match status" value="1"/>
</dbReference>